<accession>A0A8H5HRU0</accession>
<dbReference type="Proteomes" id="UP000565441">
    <property type="component" value="Unassembled WGS sequence"/>
</dbReference>
<reference evidence="1 2" key="1">
    <citation type="journal article" date="2020" name="ISME J.">
        <title>Uncovering the hidden diversity of litter-decomposition mechanisms in mushroom-forming fungi.</title>
        <authorList>
            <person name="Floudas D."/>
            <person name="Bentzer J."/>
            <person name="Ahren D."/>
            <person name="Johansson T."/>
            <person name="Persson P."/>
            <person name="Tunlid A."/>
        </authorList>
    </citation>
    <scope>NUCLEOTIDE SEQUENCE [LARGE SCALE GENOMIC DNA]</scope>
    <source>
        <strain evidence="1 2">CBS 661.87</strain>
    </source>
</reference>
<sequence>MIFDNPPNKTNIAFLSSSSALSSSFTSSTASSGSTVPGPGSLTGKAILALGKATLRSAEYVLIRRRLNVIASKFPLADSDASNVRGIEQMYDDLLELSRLEMYSDTIRDRALRILLVQIGIRQTRHMIKSLKKWPDIEIQLFLTEFLLLLDSIRLSQRDAKDEATIKAYQGAIAAWESHSIAPFIDFCERLARSPEYSTILLRAGILDFLLHLYVNHLRDPLAETDRGNIHRVSTLQVECNFLLAALCATQSNLSMIRDHPLHALWPTRPELPFTINGADRIQQRISAWNVVSREVILRRLYSTFSVMLDPTRTFADFLLYDACVDLLELSGDERMDIEIGIRALRSLHQVFTHAFRAAQHAIKRYLELSTVKHSVKIIAQIVRRLSRIIEPITPEAKLFFSRWDHKDLVINAIPHFLHLFINLAKADDTFLTIFLAADVLGLMRPFLEMELSGSSEIQIAHHGPDLFTVYDPPDFALLALIKERGLKDLLPELPPQEKSLHARVYRRNILRRAFNVFLGRGDLQHLFPEFWNFEWEDLPRELEGSEYPALWAPPLI</sequence>
<dbReference type="AlphaFoldDB" id="A0A8H5HRU0"/>
<comment type="caution">
    <text evidence="1">The sequence shown here is derived from an EMBL/GenBank/DDBJ whole genome shotgun (WGS) entry which is preliminary data.</text>
</comment>
<keyword evidence="2" id="KW-1185">Reference proteome</keyword>
<dbReference type="OrthoDB" id="3027601at2759"/>
<gene>
    <name evidence="1" type="ORF">D9615_000767</name>
</gene>
<evidence type="ECO:0000313" key="1">
    <source>
        <dbReference type="EMBL" id="KAF5388069.1"/>
    </source>
</evidence>
<evidence type="ECO:0000313" key="2">
    <source>
        <dbReference type="Proteomes" id="UP000565441"/>
    </source>
</evidence>
<name>A0A8H5HRU0_9AGAR</name>
<protein>
    <submittedName>
        <fullName evidence="1">Uncharacterized protein</fullName>
    </submittedName>
</protein>
<dbReference type="EMBL" id="JAACJP010000001">
    <property type="protein sequence ID" value="KAF5388069.1"/>
    <property type="molecule type" value="Genomic_DNA"/>
</dbReference>
<proteinExistence type="predicted"/>
<organism evidence="1 2">
    <name type="scientific">Tricholomella constricta</name>
    <dbReference type="NCBI Taxonomy" id="117010"/>
    <lineage>
        <taxon>Eukaryota</taxon>
        <taxon>Fungi</taxon>
        <taxon>Dikarya</taxon>
        <taxon>Basidiomycota</taxon>
        <taxon>Agaricomycotina</taxon>
        <taxon>Agaricomycetes</taxon>
        <taxon>Agaricomycetidae</taxon>
        <taxon>Agaricales</taxon>
        <taxon>Tricholomatineae</taxon>
        <taxon>Lyophyllaceae</taxon>
        <taxon>Tricholomella</taxon>
    </lineage>
</organism>